<dbReference type="SUPFAM" id="SSF46565">
    <property type="entry name" value="Chaperone J-domain"/>
    <property type="match status" value="1"/>
</dbReference>
<keyword evidence="3" id="KW-1185">Reference proteome</keyword>
<evidence type="ECO:0000313" key="2">
    <source>
        <dbReference type="EMBL" id="KGE71431.1"/>
    </source>
</evidence>
<proteinExistence type="predicted"/>
<dbReference type="OrthoDB" id="276816at2"/>
<dbReference type="eggNOG" id="COG0484">
    <property type="taxonomic scope" value="Bacteria"/>
</dbReference>
<name>A0A098QV42_9SPIO</name>
<sequence>MTLTEAVELLFPDTPLEITPDSIQKAFRKRVKEVHPDLNPQNLYTRGLDSLIDARQLLDRWYTPEGGTGSGSSVGSPGDPYSPGPRPQAPFAGSRAGSPRASMDAKKTKDTTNAPGTGTGTGTGTAAPPKNPASRGRDKKRRSPVGAASTYRRPRTAAPGTSRTAADTPGPATMHPAGGTVRGGWVLYRADQRFLWIPRRPLRFGQFLYYCRVISWDNLIGALLEQRRERVNFGTTAVDLGLLSSTGVQTLGRHLRPGIFIGVTAQNLGLLTTRDVQKVLAVQRSRSRSFGQILVDRGLLTQEERVLFLTKLRIHNQSLHTPNPGHH</sequence>
<dbReference type="InterPro" id="IPR001623">
    <property type="entry name" value="DnaJ_domain"/>
</dbReference>
<protein>
    <recommendedName>
        <fullName evidence="4">J domain-containing protein</fullName>
    </recommendedName>
</protein>
<dbReference type="Proteomes" id="UP000029692">
    <property type="component" value="Unassembled WGS sequence"/>
</dbReference>
<organism evidence="2 3">
    <name type="scientific">Spirochaeta lutea</name>
    <dbReference type="NCBI Taxonomy" id="1480694"/>
    <lineage>
        <taxon>Bacteria</taxon>
        <taxon>Pseudomonadati</taxon>
        <taxon>Spirochaetota</taxon>
        <taxon>Spirochaetia</taxon>
        <taxon>Spirochaetales</taxon>
        <taxon>Spirochaetaceae</taxon>
        <taxon>Spirochaeta</taxon>
    </lineage>
</organism>
<dbReference type="RefSeq" id="WP_052078801.1">
    <property type="nucleotide sequence ID" value="NZ_JNUP01000066.1"/>
</dbReference>
<gene>
    <name evidence="2" type="ORF">DC28_11610</name>
</gene>
<evidence type="ECO:0000256" key="1">
    <source>
        <dbReference type="SAM" id="MobiDB-lite"/>
    </source>
</evidence>
<evidence type="ECO:0000313" key="3">
    <source>
        <dbReference type="Proteomes" id="UP000029692"/>
    </source>
</evidence>
<dbReference type="CDD" id="cd06257">
    <property type="entry name" value="DnaJ"/>
    <property type="match status" value="1"/>
</dbReference>
<dbReference type="STRING" id="1480694.DC28_11610"/>
<feature type="region of interest" description="Disordered" evidence="1">
    <location>
        <begin position="62"/>
        <end position="179"/>
    </location>
</feature>
<dbReference type="AlphaFoldDB" id="A0A098QV42"/>
<accession>A0A098QV42</accession>
<evidence type="ECO:0008006" key="4">
    <source>
        <dbReference type="Google" id="ProtNLM"/>
    </source>
</evidence>
<reference evidence="2 3" key="1">
    <citation type="submission" date="2014-05" db="EMBL/GenBank/DDBJ databases">
        <title>De novo Genome Sequence of Spirocheata sp.</title>
        <authorList>
            <person name="Shivani Y."/>
            <person name="Subhash Y."/>
            <person name="Tushar L."/>
            <person name="Sasikala C."/>
            <person name="Ramana C.V."/>
        </authorList>
    </citation>
    <scope>NUCLEOTIDE SEQUENCE [LARGE SCALE GENOMIC DNA]</scope>
    <source>
        <strain evidence="2 3">JC230</strain>
    </source>
</reference>
<comment type="caution">
    <text evidence="2">The sequence shown here is derived from an EMBL/GenBank/DDBJ whole genome shotgun (WGS) entry which is preliminary data.</text>
</comment>
<dbReference type="InterPro" id="IPR036869">
    <property type="entry name" value="J_dom_sf"/>
</dbReference>
<dbReference type="EMBL" id="JNUP01000066">
    <property type="protein sequence ID" value="KGE71431.1"/>
    <property type="molecule type" value="Genomic_DNA"/>
</dbReference>